<name>A0A3A2ZP65_9EURO</name>
<gene>
    <name evidence="2" type="ORF">PHISCL_03637</name>
</gene>
<dbReference type="EMBL" id="MVGC01000096">
    <property type="protein sequence ID" value="RJE24043.1"/>
    <property type="molecule type" value="Genomic_DNA"/>
</dbReference>
<evidence type="ECO:0000313" key="3">
    <source>
        <dbReference type="Proteomes" id="UP000266188"/>
    </source>
</evidence>
<sequence length="219" mass="23631">MSDGVIMTDSSTLTDPVTNPLFSSDDSETQAIILTPNSDGSHDIQYPQQVALMEAKLKQLLPNIDGVKVQGYSNVHGSDPQVESPGHIRGTSFPWGKVLIQYDRENRKLMKENPDTGVKCLTIEAAVEVIIGDDILQPILTKNWDASDEQLGLNKPSEQPALGKRGNVPMCAKEVSSSRLPTVSSYPMTSFNAGAGSSRLLPTTFKTSTSPSSTVPKSR</sequence>
<dbReference type="STRING" id="2070753.A0A3A2ZP65"/>
<comment type="caution">
    <text evidence="2">The sequence shown here is derived from an EMBL/GenBank/DDBJ whole genome shotgun (WGS) entry which is preliminary data.</text>
</comment>
<dbReference type="Proteomes" id="UP000266188">
    <property type="component" value="Unassembled WGS sequence"/>
</dbReference>
<evidence type="ECO:0000256" key="1">
    <source>
        <dbReference type="SAM" id="MobiDB-lite"/>
    </source>
</evidence>
<reference evidence="3" key="1">
    <citation type="submission" date="2017-02" db="EMBL/GenBank/DDBJ databases">
        <authorList>
            <person name="Tafer H."/>
            <person name="Lopandic K."/>
        </authorList>
    </citation>
    <scope>NUCLEOTIDE SEQUENCE [LARGE SCALE GENOMIC DNA]</scope>
    <source>
        <strain evidence="3">CBS 366.77</strain>
    </source>
</reference>
<proteinExistence type="predicted"/>
<dbReference type="AlphaFoldDB" id="A0A3A2ZP65"/>
<keyword evidence="3" id="KW-1185">Reference proteome</keyword>
<feature type="region of interest" description="Disordered" evidence="1">
    <location>
        <begin position="192"/>
        <end position="219"/>
    </location>
</feature>
<dbReference type="OrthoDB" id="4365799at2759"/>
<feature type="region of interest" description="Disordered" evidence="1">
    <location>
        <begin position="1"/>
        <end position="21"/>
    </location>
</feature>
<feature type="compositionally biased region" description="Polar residues" evidence="1">
    <location>
        <begin position="8"/>
        <end position="21"/>
    </location>
</feature>
<accession>A0A3A2ZP65</accession>
<feature type="compositionally biased region" description="Low complexity" evidence="1">
    <location>
        <begin position="202"/>
        <end position="219"/>
    </location>
</feature>
<organism evidence="2 3">
    <name type="scientific">Aspergillus sclerotialis</name>
    <dbReference type="NCBI Taxonomy" id="2070753"/>
    <lineage>
        <taxon>Eukaryota</taxon>
        <taxon>Fungi</taxon>
        <taxon>Dikarya</taxon>
        <taxon>Ascomycota</taxon>
        <taxon>Pezizomycotina</taxon>
        <taxon>Eurotiomycetes</taxon>
        <taxon>Eurotiomycetidae</taxon>
        <taxon>Eurotiales</taxon>
        <taxon>Aspergillaceae</taxon>
        <taxon>Aspergillus</taxon>
        <taxon>Aspergillus subgen. Polypaecilum</taxon>
    </lineage>
</organism>
<evidence type="ECO:0000313" key="2">
    <source>
        <dbReference type="EMBL" id="RJE24043.1"/>
    </source>
</evidence>
<protein>
    <submittedName>
        <fullName evidence="2">Uncharacterized protein</fullName>
    </submittedName>
</protein>